<evidence type="ECO:0000313" key="3">
    <source>
        <dbReference type="Proteomes" id="UP000024635"/>
    </source>
</evidence>
<keyword evidence="3" id="KW-1185">Reference proteome</keyword>
<dbReference type="InterPro" id="IPR035901">
    <property type="entry name" value="GIY-YIG_endonuc_sf"/>
</dbReference>
<dbReference type="Gene3D" id="3.40.1440.10">
    <property type="entry name" value="GIY-YIG endonuclease"/>
    <property type="match status" value="1"/>
</dbReference>
<gene>
    <name evidence="2" type="primary">Acey_s0027.g1622</name>
    <name evidence="2" type="ORF">Y032_0027g1622</name>
</gene>
<dbReference type="EMBL" id="JARK01001363">
    <property type="protein sequence ID" value="EYC18626.1"/>
    <property type="molecule type" value="Genomic_DNA"/>
</dbReference>
<dbReference type="AlphaFoldDB" id="A0A016UUI9"/>
<sequence>MSENCVVCPYGKTGDCAKMGVIYEIECLTCHAIYIGETGRPLCVRINEHLASKKRESLITPLGKHRREDHGGADFNIRCTILAYESQTSARKALEAFWITERAPRMNSRNEHLVVTSDLMPFPSLCEL</sequence>
<organism evidence="2 3">
    <name type="scientific">Ancylostoma ceylanicum</name>
    <dbReference type="NCBI Taxonomy" id="53326"/>
    <lineage>
        <taxon>Eukaryota</taxon>
        <taxon>Metazoa</taxon>
        <taxon>Ecdysozoa</taxon>
        <taxon>Nematoda</taxon>
        <taxon>Chromadorea</taxon>
        <taxon>Rhabditida</taxon>
        <taxon>Rhabditina</taxon>
        <taxon>Rhabditomorpha</taxon>
        <taxon>Strongyloidea</taxon>
        <taxon>Ancylostomatidae</taxon>
        <taxon>Ancylostomatinae</taxon>
        <taxon>Ancylostoma</taxon>
    </lineage>
</organism>
<dbReference type="OrthoDB" id="5839195at2759"/>
<name>A0A016UUI9_9BILA</name>
<dbReference type="Pfam" id="PF01541">
    <property type="entry name" value="GIY-YIG"/>
    <property type="match status" value="1"/>
</dbReference>
<proteinExistence type="predicted"/>
<protein>
    <recommendedName>
        <fullName evidence="1">GIY-YIG domain-containing protein</fullName>
    </recommendedName>
</protein>
<comment type="caution">
    <text evidence="2">The sequence shown here is derived from an EMBL/GenBank/DDBJ whole genome shotgun (WGS) entry which is preliminary data.</text>
</comment>
<evidence type="ECO:0000313" key="2">
    <source>
        <dbReference type="EMBL" id="EYC18626.1"/>
    </source>
</evidence>
<dbReference type="Proteomes" id="UP000024635">
    <property type="component" value="Unassembled WGS sequence"/>
</dbReference>
<accession>A0A016UUI9</accession>
<evidence type="ECO:0000259" key="1">
    <source>
        <dbReference type="Pfam" id="PF01541"/>
    </source>
</evidence>
<feature type="domain" description="GIY-YIG" evidence="1">
    <location>
        <begin position="19"/>
        <end position="105"/>
    </location>
</feature>
<dbReference type="InterPro" id="IPR000305">
    <property type="entry name" value="GIY-YIG_endonuc"/>
</dbReference>
<reference evidence="3" key="1">
    <citation type="journal article" date="2015" name="Nat. Genet.">
        <title>The genome and transcriptome of the zoonotic hookworm Ancylostoma ceylanicum identify infection-specific gene families.</title>
        <authorList>
            <person name="Schwarz E.M."/>
            <person name="Hu Y."/>
            <person name="Antoshechkin I."/>
            <person name="Miller M.M."/>
            <person name="Sternberg P.W."/>
            <person name="Aroian R.V."/>
        </authorList>
    </citation>
    <scope>NUCLEOTIDE SEQUENCE</scope>
    <source>
        <strain evidence="3">HY135</strain>
    </source>
</reference>